<evidence type="ECO:0000313" key="1">
    <source>
        <dbReference type="EMBL" id="CRK95346.1"/>
    </source>
</evidence>
<gene>
    <name evidence="1" type="ORF">CLUMA_CG008817</name>
</gene>
<proteinExistence type="predicted"/>
<reference evidence="1 2" key="1">
    <citation type="submission" date="2015-04" db="EMBL/GenBank/DDBJ databases">
        <authorList>
            <person name="Syromyatnikov M.Y."/>
            <person name="Popov V.N."/>
        </authorList>
    </citation>
    <scope>NUCLEOTIDE SEQUENCE [LARGE SCALE GENOMIC DNA]</scope>
</reference>
<organism evidence="1 2">
    <name type="scientific">Clunio marinus</name>
    <dbReference type="NCBI Taxonomy" id="568069"/>
    <lineage>
        <taxon>Eukaryota</taxon>
        <taxon>Metazoa</taxon>
        <taxon>Ecdysozoa</taxon>
        <taxon>Arthropoda</taxon>
        <taxon>Hexapoda</taxon>
        <taxon>Insecta</taxon>
        <taxon>Pterygota</taxon>
        <taxon>Neoptera</taxon>
        <taxon>Endopterygota</taxon>
        <taxon>Diptera</taxon>
        <taxon>Nematocera</taxon>
        <taxon>Chironomoidea</taxon>
        <taxon>Chironomidae</taxon>
        <taxon>Clunio</taxon>
    </lineage>
</organism>
<keyword evidence="2" id="KW-1185">Reference proteome</keyword>
<dbReference type="Proteomes" id="UP000183832">
    <property type="component" value="Unassembled WGS sequence"/>
</dbReference>
<dbReference type="AlphaFoldDB" id="A0A1J1I6I7"/>
<name>A0A1J1I6I7_9DIPT</name>
<accession>A0A1J1I6I7</accession>
<protein>
    <submittedName>
        <fullName evidence="1">CLUMA_CG008817, isoform A</fullName>
    </submittedName>
</protein>
<dbReference type="EMBL" id="CVRI01000041">
    <property type="protein sequence ID" value="CRK95346.1"/>
    <property type="molecule type" value="Genomic_DNA"/>
</dbReference>
<evidence type="ECO:0000313" key="2">
    <source>
        <dbReference type="Proteomes" id="UP000183832"/>
    </source>
</evidence>
<sequence length="63" mass="7162">MLAMEVIKKTETFHSIVTEMASNGNNKRKKLSSFFLFCYNLKPSGEPKNPPKNFSDDFAVSFV</sequence>